<proteinExistence type="predicted"/>
<protein>
    <submittedName>
        <fullName evidence="1">Uncharacterized protein</fullName>
    </submittedName>
</protein>
<dbReference type="STRING" id="29542.A6070_11425"/>
<dbReference type="KEGG" id="pace:A6070_11425"/>
<accession>A0A1L3GDN4</accession>
<sequence>MIGFLRMIMERRHVSKRLSRMNLRPSLAHSPKLVPTNCPVCGRPIAGPVFRKVQTTAAGDRDILVCTACHVLGPMDSILTAAAERAAADHPDLPAPG</sequence>
<dbReference type="KEGG" id="pace:A6070_14850"/>
<keyword evidence="2" id="KW-1185">Reference proteome</keyword>
<evidence type="ECO:0000313" key="2">
    <source>
        <dbReference type="Proteomes" id="UP000182264"/>
    </source>
</evidence>
<dbReference type="EMBL" id="CP015518">
    <property type="protein sequence ID" value="APG24074.1"/>
    <property type="molecule type" value="Genomic_DNA"/>
</dbReference>
<organism evidence="1 2">
    <name type="scientific">Syntrophotalea acetylenica</name>
    <name type="common">Pelobacter acetylenicus</name>
    <dbReference type="NCBI Taxonomy" id="29542"/>
    <lineage>
        <taxon>Bacteria</taxon>
        <taxon>Pseudomonadati</taxon>
        <taxon>Thermodesulfobacteriota</taxon>
        <taxon>Desulfuromonadia</taxon>
        <taxon>Desulfuromonadales</taxon>
        <taxon>Syntrophotaleaceae</taxon>
        <taxon>Syntrophotalea</taxon>
    </lineage>
</organism>
<dbReference type="Proteomes" id="UP000182264">
    <property type="component" value="Chromosome"/>
</dbReference>
<gene>
    <name evidence="1" type="ORF">A7E75_02800</name>
</gene>
<dbReference type="AlphaFoldDB" id="A0A1L3GDN4"/>
<evidence type="ECO:0000313" key="1">
    <source>
        <dbReference type="EMBL" id="APG24074.1"/>
    </source>
</evidence>
<reference evidence="1 2" key="1">
    <citation type="journal article" date="2017" name="Genome Announc.">
        <title>Complete Genome Sequences of Two Acetylene-Fermenting Pelobacter acetylenicus Strains.</title>
        <authorList>
            <person name="Sutton J.M."/>
            <person name="Baesman S.M."/>
            <person name="Fierst J.L."/>
            <person name="Poret-Peterson A.T."/>
            <person name="Oremland R.S."/>
            <person name="Dunlap D.S."/>
            <person name="Akob D.M."/>
        </authorList>
    </citation>
    <scope>NUCLEOTIDE SEQUENCE [LARGE SCALE GENOMIC DNA]</scope>
    <source>
        <strain evidence="1 2">DSM 3247</strain>
    </source>
</reference>
<name>A0A1L3GDN4_SYNAC</name>